<accession>A0A2V2N8T8</accession>
<protein>
    <recommendedName>
        <fullName evidence="3">Thioredoxin</fullName>
    </recommendedName>
</protein>
<keyword evidence="2" id="KW-1185">Reference proteome</keyword>
<dbReference type="SUPFAM" id="SSF52833">
    <property type="entry name" value="Thioredoxin-like"/>
    <property type="match status" value="1"/>
</dbReference>
<sequence>MVSLRIGTILLFFIIITTPITAERVFFSDGTLYSSSLSKDEILERFEEYPKTGSVIVFHDTICETCEDAMKYLGDFEKKYPEIDIEYYDLHLNTTNKLMFEDYMKEYKQKNLMAPTAFIGPAGLEGVESIKLLFEPFTLLYNE</sequence>
<evidence type="ECO:0008006" key="3">
    <source>
        <dbReference type="Google" id="ProtNLM"/>
    </source>
</evidence>
<dbReference type="Gene3D" id="3.40.30.10">
    <property type="entry name" value="Glutaredoxin"/>
    <property type="match status" value="1"/>
</dbReference>
<dbReference type="OrthoDB" id="373344at2157"/>
<reference evidence="1 2" key="1">
    <citation type="submission" date="2018-05" db="EMBL/GenBank/DDBJ databases">
        <title>Draft genome of Methanospirillum stamsii Pt1.</title>
        <authorList>
            <person name="Dueholm M.S."/>
            <person name="Nielsen P.H."/>
            <person name="Bakmann L.F."/>
            <person name="Otzen D.E."/>
        </authorList>
    </citation>
    <scope>NUCLEOTIDE SEQUENCE [LARGE SCALE GENOMIC DNA]</scope>
    <source>
        <strain evidence="1 2">Pt1</strain>
    </source>
</reference>
<dbReference type="InterPro" id="IPR036249">
    <property type="entry name" value="Thioredoxin-like_sf"/>
</dbReference>
<proteinExistence type="predicted"/>
<evidence type="ECO:0000313" key="1">
    <source>
        <dbReference type="EMBL" id="PWR75100.1"/>
    </source>
</evidence>
<gene>
    <name evidence="1" type="ORF">DLD82_06435</name>
</gene>
<dbReference type="RefSeq" id="WP_109940294.1">
    <property type="nucleotide sequence ID" value="NZ_CP176366.1"/>
</dbReference>
<name>A0A2V2N8T8_9EURY</name>
<evidence type="ECO:0000313" key="2">
    <source>
        <dbReference type="Proteomes" id="UP000245934"/>
    </source>
</evidence>
<dbReference type="EMBL" id="QGMZ01000013">
    <property type="protein sequence ID" value="PWR75100.1"/>
    <property type="molecule type" value="Genomic_DNA"/>
</dbReference>
<dbReference type="GeneID" id="97609992"/>
<dbReference type="AlphaFoldDB" id="A0A2V2N8T8"/>
<dbReference type="Proteomes" id="UP000245934">
    <property type="component" value="Unassembled WGS sequence"/>
</dbReference>
<organism evidence="1 2">
    <name type="scientific">Methanospirillum stamsii</name>
    <dbReference type="NCBI Taxonomy" id="1277351"/>
    <lineage>
        <taxon>Archaea</taxon>
        <taxon>Methanobacteriati</taxon>
        <taxon>Methanobacteriota</taxon>
        <taxon>Stenosarchaea group</taxon>
        <taxon>Methanomicrobia</taxon>
        <taxon>Methanomicrobiales</taxon>
        <taxon>Methanospirillaceae</taxon>
        <taxon>Methanospirillum</taxon>
    </lineage>
</organism>
<comment type="caution">
    <text evidence="1">The sequence shown here is derived from an EMBL/GenBank/DDBJ whole genome shotgun (WGS) entry which is preliminary data.</text>
</comment>